<dbReference type="GO" id="GO:0000160">
    <property type="term" value="P:phosphorelay signal transduction system"/>
    <property type="evidence" value="ECO:0007669"/>
    <property type="project" value="InterPro"/>
</dbReference>
<comment type="caution">
    <text evidence="3">The sequence shown here is derived from an EMBL/GenBank/DDBJ whole genome shotgun (WGS) entry which is preliminary data.</text>
</comment>
<evidence type="ECO:0000259" key="2">
    <source>
        <dbReference type="PROSITE" id="PS50110"/>
    </source>
</evidence>
<dbReference type="RefSeq" id="WP_027413803.1">
    <property type="nucleotide sequence ID" value="NZ_BMWS01000040.1"/>
</dbReference>
<dbReference type="InterPro" id="IPR052893">
    <property type="entry name" value="TCS_response_regulator"/>
</dbReference>
<accession>A0A918K137</accession>
<dbReference type="Pfam" id="PF00072">
    <property type="entry name" value="Response_reg"/>
    <property type="match status" value="1"/>
</dbReference>
<dbReference type="PANTHER" id="PTHR44520:SF2">
    <property type="entry name" value="RESPONSE REGULATOR RCP1"/>
    <property type="match status" value="1"/>
</dbReference>
<feature type="domain" description="Response regulatory" evidence="2">
    <location>
        <begin position="7"/>
        <end position="128"/>
    </location>
</feature>
<organism evidence="3 4">
    <name type="scientific">Aquimarina muelleri</name>
    <dbReference type="NCBI Taxonomy" id="279356"/>
    <lineage>
        <taxon>Bacteria</taxon>
        <taxon>Pseudomonadati</taxon>
        <taxon>Bacteroidota</taxon>
        <taxon>Flavobacteriia</taxon>
        <taxon>Flavobacteriales</taxon>
        <taxon>Flavobacteriaceae</taxon>
        <taxon>Aquimarina</taxon>
    </lineage>
</organism>
<reference evidence="3 4" key="1">
    <citation type="journal article" date="2014" name="Int. J. Syst. Evol. Microbiol.">
        <title>Complete genome sequence of Corynebacterium casei LMG S-19264T (=DSM 44701T), isolated from a smear-ripened cheese.</title>
        <authorList>
            <consortium name="US DOE Joint Genome Institute (JGI-PGF)"/>
            <person name="Walter F."/>
            <person name="Albersmeier A."/>
            <person name="Kalinowski J."/>
            <person name="Ruckert C."/>
        </authorList>
    </citation>
    <scope>NUCLEOTIDE SEQUENCE [LARGE SCALE GENOMIC DNA]</scope>
    <source>
        <strain evidence="3 4">KCTC 12285</strain>
    </source>
</reference>
<evidence type="ECO:0000313" key="3">
    <source>
        <dbReference type="EMBL" id="GGX33486.1"/>
    </source>
</evidence>
<dbReference type="PANTHER" id="PTHR44520">
    <property type="entry name" value="RESPONSE REGULATOR RCP1-RELATED"/>
    <property type="match status" value="1"/>
</dbReference>
<dbReference type="InterPro" id="IPR011006">
    <property type="entry name" value="CheY-like_superfamily"/>
</dbReference>
<feature type="modified residue" description="4-aspartylphosphate" evidence="1">
    <location>
        <position position="61"/>
    </location>
</feature>
<dbReference type="PROSITE" id="PS50110">
    <property type="entry name" value="RESPONSE_REGULATORY"/>
    <property type="match status" value="1"/>
</dbReference>
<dbReference type="Gene3D" id="3.40.50.2300">
    <property type="match status" value="1"/>
</dbReference>
<dbReference type="SUPFAM" id="SSF52172">
    <property type="entry name" value="CheY-like"/>
    <property type="match status" value="1"/>
</dbReference>
<sequence length="148" mass="17080">MDIDMLKVILVDDDEDDRLLFKDAIEEVDMNTSLLLFDNGQEFMDHITLSGQSIPHLVFLDLNMPIKNGIECLTEIRQNNKLKDLSVAIYSTSSSEKDIEQTFIKGANIYINKPNDFIKLKKAISEVLKLNWQYHTSNLNRENFLLSI</sequence>
<protein>
    <recommendedName>
        <fullName evidence="2">Response regulatory domain-containing protein</fullName>
    </recommendedName>
</protein>
<name>A0A918K137_9FLAO</name>
<evidence type="ECO:0000256" key="1">
    <source>
        <dbReference type="PROSITE-ProRule" id="PRU00169"/>
    </source>
</evidence>
<keyword evidence="1" id="KW-0597">Phosphoprotein</keyword>
<keyword evidence="4" id="KW-1185">Reference proteome</keyword>
<proteinExistence type="predicted"/>
<evidence type="ECO:0000313" key="4">
    <source>
        <dbReference type="Proteomes" id="UP000601108"/>
    </source>
</evidence>
<gene>
    <name evidence="3" type="ORF">GCM10007384_37690</name>
</gene>
<dbReference type="SMART" id="SM00448">
    <property type="entry name" value="REC"/>
    <property type="match status" value="1"/>
</dbReference>
<dbReference type="Proteomes" id="UP000601108">
    <property type="component" value="Unassembled WGS sequence"/>
</dbReference>
<dbReference type="AlphaFoldDB" id="A0A918K137"/>
<dbReference type="EMBL" id="BMWS01000040">
    <property type="protein sequence ID" value="GGX33486.1"/>
    <property type="molecule type" value="Genomic_DNA"/>
</dbReference>
<dbReference type="InterPro" id="IPR001789">
    <property type="entry name" value="Sig_transdc_resp-reg_receiver"/>
</dbReference>